<sequence length="296" mass="33322">MSNILITGSKGQLGTELAAINGQFPHFKLFLTDTDSLDITNFSAVENFIINNKIDIIINCAAYTNVDKAEDEVEISNKINFEAVKNMAEIAKKHALKLIHISTDYVFDGTSQIPYSETVLTNPKNQYGKSKDLGEKALLKINPENSIIIRTSWLYAVSGHNFVKTILKLSKERNEIKVVNDQIGSPTNAADLAKVILTIVPKIDCKNVEIFHFSNQGKCSWFQFAQEIIKISKRNCTVLPITSKEFNSKAYRPNFSLLNTEKIKNTFQINIPTWQDALINCLKKINEIKEGEPKHS</sequence>
<evidence type="ECO:0000256" key="1">
    <source>
        <dbReference type="ARBA" id="ARBA00004781"/>
    </source>
</evidence>
<dbReference type="AlphaFoldDB" id="A0A1I6QNA9"/>
<dbReference type="Proteomes" id="UP000199312">
    <property type="component" value="Unassembled WGS sequence"/>
</dbReference>
<dbReference type="InterPro" id="IPR036291">
    <property type="entry name" value="NAD(P)-bd_dom_sf"/>
</dbReference>
<dbReference type="Gene3D" id="3.90.25.10">
    <property type="entry name" value="UDP-galactose 4-epimerase, domain 1"/>
    <property type="match status" value="1"/>
</dbReference>
<dbReference type="GO" id="GO:0008831">
    <property type="term" value="F:dTDP-4-dehydrorhamnose reductase activity"/>
    <property type="evidence" value="ECO:0007669"/>
    <property type="project" value="UniProtKB-EC"/>
</dbReference>
<evidence type="ECO:0000256" key="3">
    <source>
        <dbReference type="ARBA" id="ARBA00012929"/>
    </source>
</evidence>
<dbReference type="UniPathway" id="UPA00124"/>
<dbReference type="NCBIfam" id="TIGR01214">
    <property type="entry name" value="rmlD"/>
    <property type="match status" value="1"/>
</dbReference>
<keyword evidence="6" id="KW-0521">NADP</keyword>
<gene>
    <name evidence="8" type="ORF">SAMN04488006_1934</name>
</gene>
<dbReference type="OrthoDB" id="9803892at2"/>
<comment type="catalytic activity">
    <reaction evidence="5">
        <text>dTDP-beta-L-rhamnose + NADP(+) = dTDP-4-dehydro-beta-L-rhamnose + NADPH + H(+)</text>
        <dbReference type="Rhea" id="RHEA:21796"/>
        <dbReference type="ChEBI" id="CHEBI:15378"/>
        <dbReference type="ChEBI" id="CHEBI:57510"/>
        <dbReference type="ChEBI" id="CHEBI:57783"/>
        <dbReference type="ChEBI" id="CHEBI:58349"/>
        <dbReference type="ChEBI" id="CHEBI:62830"/>
        <dbReference type="EC" id="1.1.1.133"/>
    </reaction>
</comment>
<dbReference type="SUPFAM" id="SSF51735">
    <property type="entry name" value="NAD(P)-binding Rossmann-fold domains"/>
    <property type="match status" value="1"/>
</dbReference>
<evidence type="ECO:0000313" key="9">
    <source>
        <dbReference type="Proteomes" id="UP000199312"/>
    </source>
</evidence>
<dbReference type="GO" id="GO:0005829">
    <property type="term" value="C:cytosol"/>
    <property type="evidence" value="ECO:0007669"/>
    <property type="project" value="TreeGrafter"/>
</dbReference>
<dbReference type="CDD" id="cd05254">
    <property type="entry name" value="dTDP_HR_like_SDR_e"/>
    <property type="match status" value="1"/>
</dbReference>
<feature type="domain" description="RmlD-like substrate binding" evidence="7">
    <location>
        <begin position="3"/>
        <end position="285"/>
    </location>
</feature>
<dbReference type="STRING" id="593133.SAMN04488006_1934"/>
<dbReference type="Pfam" id="PF04321">
    <property type="entry name" value="RmlD_sub_bind"/>
    <property type="match status" value="1"/>
</dbReference>
<organism evidence="8 9">
    <name type="scientific">Lutibacter maritimus</name>
    <dbReference type="NCBI Taxonomy" id="593133"/>
    <lineage>
        <taxon>Bacteria</taxon>
        <taxon>Pseudomonadati</taxon>
        <taxon>Bacteroidota</taxon>
        <taxon>Flavobacteriia</taxon>
        <taxon>Flavobacteriales</taxon>
        <taxon>Flavobacteriaceae</taxon>
        <taxon>Lutibacter</taxon>
    </lineage>
</organism>
<protein>
    <recommendedName>
        <fullName evidence="4 6">dTDP-4-dehydrorhamnose reductase</fullName>
        <ecNumber evidence="3 6">1.1.1.133</ecNumber>
    </recommendedName>
</protein>
<proteinExistence type="inferred from homology"/>
<evidence type="ECO:0000256" key="4">
    <source>
        <dbReference type="ARBA" id="ARBA00017099"/>
    </source>
</evidence>
<dbReference type="InterPro" id="IPR029903">
    <property type="entry name" value="RmlD-like-bd"/>
</dbReference>
<comment type="pathway">
    <text evidence="1 6">Carbohydrate biosynthesis; dTDP-L-rhamnose biosynthesis.</text>
</comment>
<dbReference type="EMBL" id="FOZP01000004">
    <property type="protein sequence ID" value="SFS53822.1"/>
    <property type="molecule type" value="Genomic_DNA"/>
</dbReference>
<evidence type="ECO:0000259" key="7">
    <source>
        <dbReference type="Pfam" id="PF04321"/>
    </source>
</evidence>
<accession>A0A1I6QNA9</accession>
<dbReference type="RefSeq" id="WP_090225373.1">
    <property type="nucleotide sequence ID" value="NZ_FOZP01000004.1"/>
</dbReference>
<keyword evidence="9" id="KW-1185">Reference proteome</keyword>
<comment type="function">
    <text evidence="6">Catalyzes the reduction of dTDP-6-deoxy-L-lyxo-4-hexulose to yield dTDP-L-rhamnose.</text>
</comment>
<dbReference type="GO" id="GO:0019305">
    <property type="term" value="P:dTDP-rhamnose biosynthetic process"/>
    <property type="evidence" value="ECO:0007669"/>
    <property type="project" value="UniProtKB-UniPathway"/>
</dbReference>
<dbReference type="PANTHER" id="PTHR10491">
    <property type="entry name" value="DTDP-4-DEHYDRORHAMNOSE REDUCTASE"/>
    <property type="match status" value="1"/>
</dbReference>
<reference evidence="9" key="1">
    <citation type="submission" date="2016-10" db="EMBL/GenBank/DDBJ databases">
        <authorList>
            <person name="Varghese N."/>
            <person name="Submissions S."/>
        </authorList>
    </citation>
    <scope>NUCLEOTIDE SEQUENCE [LARGE SCALE GENOMIC DNA]</scope>
    <source>
        <strain evidence="9">DSM 24450</strain>
    </source>
</reference>
<keyword evidence="6" id="KW-0560">Oxidoreductase</keyword>
<evidence type="ECO:0000256" key="5">
    <source>
        <dbReference type="ARBA" id="ARBA00048200"/>
    </source>
</evidence>
<name>A0A1I6QNA9_9FLAO</name>
<comment type="similarity">
    <text evidence="2 6">Belongs to the dTDP-4-dehydrorhamnose reductase family.</text>
</comment>
<evidence type="ECO:0000313" key="8">
    <source>
        <dbReference type="EMBL" id="SFS53822.1"/>
    </source>
</evidence>
<dbReference type="Gene3D" id="3.40.50.720">
    <property type="entry name" value="NAD(P)-binding Rossmann-like Domain"/>
    <property type="match status" value="1"/>
</dbReference>
<dbReference type="EC" id="1.1.1.133" evidence="3 6"/>
<evidence type="ECO:0000256" key="6">
    <source>
        <dbReference type="RuleBase" id="RU364082"/>
    </source>
</evidence>
<dbReference type="PANTHER" id="PTHR10491:SF4">
    <property type="entry name" value="METHIONINE ADENOSYLTRANSFERASE 2 SUBUNIT BETA"/>
    <property type="match status" value="1"/>
</dbReference>
<evidence type="ECO:0000256" key="2">
    <source>
        <dbReference type="ARBA" id="ARBA00010944"/>
    </source>
</evidence>
<dbReference type="InterPro" id="IPR005913">
    <property type="entry name" value="dTDP_dehydrorham_reduct"/>
</dbReference>